<accession>A0A269Y003</accession>
<evidence type="ECO:0000313" key="3">
    <source>
        <dbReference type="Proteomes" id="UP000216151"/>
    </source>
</evidence>
<proteinExistence type="predicted"/>
<dbReference type="AlphaFoldDB" id="A0A269Y003"/>
<comment type="caution">
    <text evidence="2">The sequence shown here is derived from an EMBL/GenBank/DDBJ whole genome shotgun (WGS) entry which is preliminary data.</text>
</comment>
<sequence length="181" mass="21484">MTKFLKSNLPFFLEKEFGEIRRSMKNSVNNKVQIVDYTKHDIQFISTLGLSNLTIFNKKKSEWFMEFDGELASENAASMMDYYVSMLIEKHIPFPKRGNFILFPDQEDHIWPNDNTCGIYFTLPAYRSEKFEINMEKIGILAIWIVPITNSDKDIIENNGWEYLEDYWDDNNTDLHNPFRK</sequence>
<evidence type="ECO:0000313" key="2">
    <source>
        <dbReference type="EMBL" id="PAK77986.1"/>
    </source>
</evidence>
<organism evidence="2 3">
    <name type="scientific">Acetobacter fabarum</name>
    <dbReference type="NCBI Taxonomy" id="483199"/>
    <lineage>
        <taxon>Bacteria</taxon>
        <taxon>Pseudomonadati</taxon>
        <taxon>Pseudomonadota</taxon>
        <taxon>Alphaproteobacteria</taxon>
        <taxon>Acetobacterales</taxon>
        <taxon>Acetobacteraceae</taxon>
        <taxon>Acetobacter</taxon>
    </lineage>
</organism>
<dbReference type="Proteomes" id="UP000216151">
    <property type="component" value="Unassembled WGS sequence"/>
</dbReference>
<feature type="domain" description="Suppressor of fused-like" evidence="1">
    <location>
        <begin position="36"/>
        <end position="181"/>
    </location>
</feature>
<keyword evidence="3" id="KW-1185">Reference proteome</keyword>
<name>A0A269Y003_9PROT</name>
<dbReference type="RefSeq" id="WP_095349810.1">
    <property type="nucleotide sequence ID" value="NZ_JBDNSQ010000003.1"/>
</dbReference>
<gene>
    <name evidence="2" type="ORF">B8X00_08340</name>
</gene>
<dbReference type="OrthoDB" id="7226197at2"/>
<protein>
    <recommendedName>
        <fullName evidence="1">Suppressor of fused-like domain-containing protein</fullName>
    </recommendedName>
</protein>
<dbReference type="EMBL" id="NCXK01000009">
    <property type="protein sequence ID" value="PAK77986.1"/>
    <property type="molecule type" value="Genomic_DNA"/>
</dbReference>
<evidence type="ECO:0000259" key="1">
    <source>
        <dbReference type="Pfam" id="PF05076"/>
    </source>
</evidence>
<dbReference type="Pfam" id="PF05076">
    <property type="entry name" value="SUFU"/>
    <property type="match status" value="1"/>
</dbReference>
<reference evidence="2 3" key="1">
    <citation type="submission" date="2017-04" db="EMBL/GenBank/DDBJ databases">
        <title>Kefir bacterial isolates.</title>
        <authorList>
            <person name="Kim Y."/>
            <person name="Blasche S."/>
            <person name="Patil K.R."/>
        </authorList>
    </citation>
    <scope>NUCLEOTIDE SEQUENCE [LARGE SCALE GENOMIC DNA]</scope>
    <source>
        <strain evidence="2 3">KR</strain>
    </source>
</reference>
<dbReference type="InterPro" id="IPR020941">
    <property type="entry name" value="SUFU-like_domain"/>
</dbReference>